<dbReference type="EMBL" id="PYLO01000005">
    <property type="protein sequence ID" value="PST36169.1"/>
    <property type="molecule type" value="Genomic_DNA"/>
</dbReference>
<dbReference type="Proteomes" id="UP000241048">
    <property type="component" value="Unassembled WGS sequence"/>
</dbReference>
<keyword evidence="1" id="KW-1133">Transmembrane helix</keyword>
<keyword evidence="1" id="KW-0812">Transmembrane</keyword>
<keyword evidence="1" id="KW-0472">Membrane</keyword>
<dbReference type="RefSeq" id="WP_107001591.1">
    <property type="nucleotide sequence ID" value="NZ_DBFVRN010000038.1"/>
</dbReference>
<protein>
    <submittedName>
        <fullName evidence="2">Aminodeoxychorismate lyase</fullName>
    </submittedName>
</protein>
<gene>
    <name evidence="2" type="ORF">C7U56_13115</name>
</gene>
<keyword evidence="3" id="KW-1185">Reference proteome</keyword>
<dbReference type="AlphaFoldDB" id="A0A2T3FLM5"/>
<evidence type="ECO:0000313" key="2">
    <source>
        <dbReference type="EMBL" id="PST36169.1"/>
    </source>
</evidence>
<sequence length="137" mass="15287">MSRRSGEPHIAVSILDSVFRIVFLVLTLFLLYEGATKGYWLGHEIFNPTAVEAEPGRMRTVTIEESESTSEAGEALERVGLIRSRVVFVLQAKIYEYKIYPGTYQFSTAQTSLEMLKEMDEAAASAASPEEDKSDSK</sequence>
<proteinExistence type="predicted"/>
<comment type="caution">
    <text evidence="2">The sequence shown here is derived from an EMBL/GenBank/DDBJ whole genome shotgun (WGS) entry which is preliminary data.</text>
</comment>
<accession>A0A2T3FLM5</accession>
<dbReference type="Gene3D" id="3.30.1490.480">
    <property type="entry name" value="Endolytic murein transglycosylase"/>
    <property type="match status" value="1"/>
</dbReference>
<keyword evidence="2" id="KW-0456">Lyase</keyword>
<dbReference type="GO" id="GO:0016829">
    <property type="term" value="F:lyase activity"/>
    <property type="evidence" value="ECO:0007669"/>
    <property type="project" value="UniProtKB-KW"/>
</dbReference>
<evidence type="ECO:0000313" key="3">
    <source>
        <dbReference type="Proteomes" id="UP000241048"/>
    </source>
</evidence>
<feature type="transmembrane region" description="Helical" evidence="1">
    <location>
        <begin position="12"/>
        <end position="32"/>
    </location>
</feature>
<organism evidence="2 3">
    <name type="scientific">Clostridium fessum</name>
    <dbReference type="NCBI Taxonomy" id="2126740"/>
    <lineage>
        <taxon>Bacteria</taxon>
        <taxon>Bacillati</taxon>
        <taxon>Bacillota</taxon>
        <taxon>Clostridia</taxon>
        <taxon>Eubacteriales</taxon>
        <taxon>Clostridiaceae</taxon>
        <taxon>Clostridium</taxon>
    </lineage>
</organism>
<reference evidence="2 3" key="1">
    <citation type="submission" date="2018-03" db="EMBL/GenBank/DDBJ databases">
        <title>Lachnoclostridium SNUG30386 gen.nov., sp.nov., isolated from human faeces.</title>
        <authorList>
            <person name="Seo B."/>
            <person name="Jeon K."/>
            <person name="Ko G."/>
        </authorList>
    </citation>
    <scope>NUCLEOTIDE SEQUENCE [LARGE SCALE GENOMIC DNA]</scope>
    <source>
        <strain evidence="2 3">SNUG30386</strain>
    </source>
</reference>
<name>A0A2T3FLM5_9CLOT</name>
<evidence type="ECO:0000256" key="1">
    <source>
        <dbReference type="SAM" id="Phobius"/>
    </source>
</evidence>